<dbReference type="SUPFAM" id="SSF53756">
    <property type="entry name" value="UDP-Glycosyltransferase/glycogen phosphorylase"/>
    <property type="match status" value="1"/>
</dbReference>
<protein>
    <recommendedName>
        <fullName evidence="3">UDP-N-acetylglucosamine 2-epimerase (non-hydrolyzing)</fullName>
        <ecNumber evidence="3">5.1.3.14</ecNumber>
    </recommendedName>
</protein>
<reference evidence="6" key="1">
    <citation type="journal article" date="2020" name="mSystems">
        <title>Genome- and Community-Level Interaction Insights into Carbon Utilization and Element Cycling Functions of Hydrothermarchaeota in Hydrothermal Sediment.</title>
        <authorList>
            <person name="Zhou Z."/>
            <person name="Liu Y."/>
            <person name="Xu W."/>
            <person name="Pan J."/>
            <person name="Luo Z.H."/>
            <person name="Li M."/>
        </authorList>
    </citation>
    <scope>NUCLEOTIDE SEQUENCE [LARGE SCALE GENOMIC DNA]</scope>
    <source>
        <strain evidence="6">SpSt-265</strain>
        <strain evidence="7">SpSt-465</strain>
    </source>
</reference>
<dbReference type="AlphaFoldDB" id="A0A7C1NLV4"/>
<proteinExistence type="inferred from homology"/>
<dbReference type="EMBL" id="DSLG01000005">
    <property type="protein sequence ID" value="HEA87313.1"/>
    <property type="molecule type" value="Genomic_DNA"/>
</dbReference>
<gene>
    <name evidence="6" type="ORF">ENP94_04790</name>
    <name evidence="7" type="ORF">ENS16_06225</name>
</gene>
<dbReference type="PANTHER" id="PTHR43174:SF2">
    <property type="entry name" value="UDP-N-ACETYLGLUCOSAMINE 2-EPIMERASE"/>
    <property type="match status" value="1"/>
</dbReference>
<dbReference type="Pfam" id="PF02350">
    <property type="entry name" value="Epimerase_2"/>
    <property type="match status" value="1"/>
</dbReference>
<comment type="caution">
    <text evidence="6">The sequence shown here is derived from an EMBL/GenBank/DDBJ whole genome shotgun (WGS) entry which is preliminary data.</text>
</comment>
<dbReference type="NCBIfam" id="TIGR00236">
    <property type="entry name" value="wecB"/>
    <property type="match status" value="1"/>
</dbReference>
<evidence type="ECO:0000256" key="2">
    <source>
        <dbReference type="ARBA" id="ARBA00038209"/>
    </source>
</evidence>
<dbReference type="PANTHER" id="PTHR43174">
    <property type="entry name" value="UDP-N-ACETYLGLUCOSAMINE 2-EPIMERASE"/>
    <property type="match status" value="1"/>
</dbReference>
<evidence type="ECO:0000313" key="7">
    <source>
        <dbReference type="EMBL" id="HFJ54268.1"/>
    </source>
</evidence>
<name>A0A7C1NLV4_UNCW3</name>
<keyword evidence="1 4" id="KW-0413">Isomerase</keyword>
<comment type="similarity">
    <text evidence="2 4">Belongs to the UDP-N-acetylglucosamine 2-epimerase family.</text>
</comment>
<dbReference type="GO" id="GO:0008761">
    <property type="term" value="F:UDP-N-acetylglucosamine 2-epimerase activity"/>
    <property type="evidence" value="ECO:0007669"/>
    <property type="project" value="UniProtKB-EC"/>
</dbReference>
<sequence length="378" mass="42607">MSRFKVVISFGTRPEAIKVAPVIKELQRCRDKFHTIVVVTAQHRQMLDQVLNIFKIVPDYDLNIMTKRQSLSDVVIKTLRGLEPLLKQERPDMLLVQGDASSAFASALAGYYQRIPLGHIEAGLRTYDKYAPFPEEINRRCISAIADIHFAPTPRARENLIAEGVDQSRIYVTGNTVIDAVKEILSKRRISACRTKNIRLLLVTLHRRESFGTPLKGICQAMATIVRRYPDVQMVIPVHPNPHVSKTINNMLGKEKQIRLIEPLEYPDFLALMKQAYLILTDSGGIQEEAPMLGKPVVILREKTERVEALEYGTAVLAGVEPGQIVKVTECLLNDINTYRHMVRRCAVFGDGKAAMRIRKILLKWLASIDTGCNSSKL</sequence>
<organism evidence="6">
    <name type="scientific">candidate division WOR-3 bacterium</name>
    <dbReference type="NCBI Taxonomy" id="2052148"/>
    <lineage>
        <taxon>Bacteria</taxon>
        <taxon>Bacteria division WOR-3</taxon>
    </lineage>
</organism>
<accession>A0A7C1NLV4</accession>
<evidence type="ECO:0000259" key="5">
    <source>
        <dbReference type="Pfam" id="PF02350"/>
    </source>
</evidence>
<evidence type="ECO:0000313" key="6">
    <source>
        <dbReference type="EMBL" id="HEA87313.1"/>
    </source>
</evidence>
<evidence type="ECO:0000256" key="4">
    <source>
        <dbReference type="RuleBase" id="RU003513"/>
    </source>
</evidence>
<dbReference type="InterPro" id="IPR029767">
    <property type="entry name" value="WecB-like"/>
</dbReference>
<dbReference type="Gene3D" id="3.40.50.2000">
    <property type="entry name" value="Glycogen Phosphorylase B"/>
    <property type="match status" value="2"/>
</dbReference>
<dbReference type="EMBL" id="DSTU01000008">
    <property type="protein sequence ID" value="HFJ54268.1"/>
    <property type="molecule type" value="Genomic_DNA"/>
</dbReference>
<evidence type="ECO:0000256" key="3">
    <source>
        <dbReference type="ARBA" id="ARBA00038858"/>
    </source>
</evidence>
<dbReference type="CDD" id="cd03786">
    <property type="entry name" value="GTB_UDP-GlcNAc_2-Epimerase"/>
    <property type="match status" value="1"/>
</dbReference>
<dbReference type="EC" id="5.1.3.14" evidence="3"/>
<feature type="domain" description="UDP-N-acetylglucosamine 2-epimerase" evidence="5">
    <location>
        <begin position="30"/>
        <end position="362"/>
    </location>
</feature>
<evidence type="ECO:0000256" key="1">
    <source>
        <dbReference type="ARBA" id="ARBA00023235"/>
    </source>
</evidence>
<dbReference type="InterPro" id="IPR003331">
    <property type="entry name" value="UDP_GlcNAc_Epimerase_2_dom"/>
</dbReference>